<feature type="binding site" evidence="5">
    <location>
        <position position="226"/>
    </location>
    <ligand>
        <name>AMP</name>
        <dbReference type="ChEBI" id="CHEBI:456215"/>
    </ligand>
</feature>
<dbReference type="InterPro" id="IPR021122">
    <property type="entry name" value="RNA_ligase_dom_REL/Rnl2"/>
</dbReference>
<keyword evidence="5" id="KW-0460">Magnesium</keyword>
<evidence type="ECO:0000313" key="9">
    <source>
        <dbReference type="Proteomes" id="UP000029363"/>
    </source>
</evidence>
<dbReference type="GO" id="GO:0042245">
    <property type="term" value="P:RNA repair"/>
    <property type="evidence" value="ECO:0007669"/>
    <property type="project" value="UniProtKB-UniRule"/>
</dbReference>
<dbReference type="RefSeq" id="YP_009100723.1">
    <property type="nucleotide sequence ID" value="NC_025437.1"/>
</dbReference>
<comment type="cofactor">
    <cofactor evidence="5">
        <name>Mg(2+)</name>
        <dbReference type="ChEBI" id="CHEBI:18420"/>
    </cofactor>
    <cofactor evidence="5">
        <name>Mn(2+)</name>
        <dbReference type="ChEBI" id="CHEBI:29035"/>
    </cofactor>
    <text evidence="5">Binds 2 magnesium ions that may perform the catalytic activity via a two-metal mechanism.</text>
</comment>
<feature type="binding site" evidence="5">
    <location>
        <position position="34"/>
    </location>
    <ligand>
        <name>AMP</name>
        <dbReference type="ChEBI" id="CHEBI:456215"/>
    </ligand>
</feature>
<reference evidence="8 9" key="1">
    <citation type="submission" date="2014-08" db="EMBL/GenBank/DDBJ databases">
        <title>Isolation and development of bioluminescent reporter phages for bacterial dysentery.</title>
        <authorList>
            <person name="Schofield D.A."/>
            <person name="Wray D.J."/>
            <person name="Molineux I.J."/>
        </authorList>
    </citation>
    <scope>NUCLEOTIDE SEQUENCE [LARGE SCALE GENOMIC DNA]</scope>
</reference>
<evidence type="ECO:0000259" key="6">
    <source>
        <dbReference type="Pfam" id="PF09414"/>
    </source>
</evidence>
<dbReference type="EMBL" id="KM407600">
    <property type="protein sequence ID" value="AIM50763.1"/>
    <property type="molecule type" value="Genomic_DNA"/>
</dbReference>
<feature type="binding site" evidence="5">
    <location>
        <position position="55"/>
    </location>
    <ligand>
        <name>AMP</name>
        <dbReference type="ChEBI" id="CHEBI:456215"/>
    </ligand>
</feature>
<dbReference type="InterPro" id="IPR012647">
    <property type="entry name" value="RNA_lig_RNL2"/>
</dbReference>
<comment type="caution">
    <text evidence="5">Lacks conserved residue(s) required for the propagation of feature annotation.</text>
</comment>
<comment type="similarity">
    <text evidence="5">Belongs to the RNA ligase 2 family.</text>
</comment>
<sequence length="335" mass="37525">MFKKYSSLENHYNSKFIEKLYTNGLTTGVWVAREKIHGTNFSLIIERDNVTCAKRTGPILLAEDFYGYEIVLKKYDKAIKAVQEVMDSISTSVPVSYQVFGEFAGGGIQKGVDYGEKDFYVFDIIINTESADTYYMSDYEMQDFCNEFGFKMAPMLGRGTFDSLIMIPNDLDSVLAAYNATASEDLVEANNCVFDANVIGDNTAEGYVLKPCFPKWLPNGARVAIKCKNSKFSEKKKSDKPIKTQVPLTEVDKNLLDVLACYVTLNRVNNVISKIGTVTPKDFGKVMGLTVQDILEETSREGIVLTSSDNPNLVKKELVRMVQDVLRPAWIELVS</sequence>
<evidence type="ECO:0000256" key="3">
    <source>
        <dbReference type="ARBA" id="ARBA00022840"/>
    </source>
</evidence>
<evidence type="ECO:0000256" key="5">
    <source>
        <dbReference type="HAMAP-Rule" id="MF_04150"/>
    </source>
</evidence>
<keyword evidence="3 5" id="KW-0067">ATP-binding</keyword>
<dbReference type="Gene3D" id="1.10.10.1810">
    <property type="entry name" value="RNA ligase"/>
    <property type="match status" value="1"/>
</dbReference>
<dbReference type="EC" id="6.5.1.3" evidence="5"/>
<dbReference type="InterPro" id="IPR040609">
    <property type="entry name" value="Rnl2_C"/>
</dbReference>
<dbReference type="InterPro" id="IPR041948">
    <property type="entry name" value="Rnl1/2_C_sf"/>
</dbReference>
<dbReference type="HAMAP" id="MF_04150">
    <property type="entry name" value="RNALIG2_T4"/>
    <property type="match status" value="1"/>
</dbReference>
<dbReference type="Gene3D" id="3.30.470.30">
    <property type="entry name" value="DNA ligase/mRNA capping enzyme"/>
    <property type="match status" value="1"/>
</dbReference>
<dbReference type="GO" id="GO:0005524">
    <property type="term" value="F:ATP binding"/>
    <property type="evidence" value="ECO:0007669"/>
    <property type="project" value="UniProtKB-UniRule"/>
</dbReference>
<dbReference type="Gene3D" id="3.30.1490.70">
    <property type="match status" value="1"/>
</dbReference>
<feature type="binding site" evidence="5">
    <location>
        <position position="205"/>
    </location>
    <ligand>
        <name>Mg(2+)</name>
        <dbReference type="ChEBI" id="CHEBI:18420"/>
        <label>1</label>
    </ligand>
</feature>
<keyword evidence="5" id="KW-0479">Metal-binding</keyword>
<evidence type="ECO:0000256" key="2">
    <source>
        <dbReference type="ARBA" id="ARBA00022741"/>
    </source>
</evidence>
<dbReference type="GeneID" id="22277429"/>
<dbReference type="GO" id="GO:0003972">
    <property type="term" value="F:RNA ligase (ATP) activity"/>
    <property type="evidence" value="ECO:0007669"/>
    <property type="project" value="UniProtKB-UniRule"/>
</dbReference>
<dbReference type="Pfam" id="PF09414">
    <property type="entry name" value="RNA_ligase"/>
    <property type="match status" value="1"/>
</dbReference>
<feature type="binding site" evidence="5">
    <location>
        <position position="228"/>
    </location>
    <ligand>
        <name>AMP</name>
        <dbReference type="ChEBI" id="CHEBI:456215"/>
    </ligand>
</feature>
<dbReference type="NCBIfam" id="TIGR02307">
    <property type="entry name" value="RNA_lig_RNL2"/>
    <property type="match status" value="1"/>
</dbReference>
<accession>A0A088FRC8</accession>
<dbReference type="Pfam" id="PF18043">
    <property type="entry name" value="T4_Rnl2_C"/>
    <property type="match status" value="1"/>
</dbReference>
<feature type="binding site" evidence="5">
    <location>
        <position position="102"/>
    </location>
    <ligand>
        <name>AMP</name>
        <dbReference type="ChEBI" id="CHEBI:456215"/>
    </ligand>
</feature>
<organism evidence="8 9">
    <name type="scientific">Shigella phage Shf125875</name>
    <dbReference type="NCBI Taxonomy" id="1541825"/>
    <lineage>
        <taxon>Viruses</taxon>
        <taxon>Duplodnaviria</taxon>
        <taxon>Heunggongvirae</taxon>
        <taxon>Uroviricota</taxon>
        <taxon>Caudoviricetes</taxon>
        <taxon>Pantevenvirales</taxon>
        <taxon>Straboviridae</taxon>
        <taxon>Tevenvirinae</taxon>
        <taxon>Mosigvirus</taxon>
        <taxon>Mosigvirus utam</taxon>
    </lineage>
</organism>
<name>A0A088FRC8_9CAUD</name>
<evidence type="ECO:0000256" key="1">
    <source>
        <dbReference type="ARBA" id="ARBA00022598"/>
    </source>
</evidence>
<dbReference type="GO" id="GO:0046872">
    <property type="term" value="F:metal ion binding"/>
    <property type="evidence" value="ECO:0007669"/>
    <property type="project" value="UniProtKB-UniRule"/>
</dbReference>
<feature type="active site" description="N6-AMP-lysine intermediate" evidence="5">
    <location>
        <position position="35"/>
    </location>
</feature>
<feature type="domain" description="RNA ligase 2 C-terminal" evidence="7">
    <location>
        <begin position="249"/>
        <end position="323"/>
    </location>
</feature>
<feature type="binding site" evidence="5">
    <location>
        <position position="36"/>
    </location>
    <ligand>
        <name>AMP</name>
        <dbReference type="ChEBI" id="CHEBI:456215"/>
    </ligand>
</feature>
<dbReference type="KEGG" id="vg:22277429"/>
<dbReference type="InterPro" id="IPR044263">
    <property type="entry name" value="Rnl2_vir"/>
</dbReference>
<keyword evidence="5" id="KW-0692">RNA repair</keyword>
<protein>
    <recommendedName>
        <fullName evidence="5">RNA ligase 2</fullName>
        <ecNumber evidence="5">6.5.1.3</ecNumber>
    </recommendedName>
    <alternativeName>
        <fullName evidence="5">Rnl2</fullName>
    </alternativeName>
</protein>
<keyword evidence="1 5" id="KW-0436">Ligase</keyword>
<comment type="catalytic activity">
    <reaction evidence="4 5">
        <text>ATP + (ribonucleotide)n-3'-hydroxyl + 5'-phospho-(ribonucleotide)m = (ribonucleotide)n+m + AMP + diphosphate.</text>
        <dbReference type="EC" id="6.5.1.3"/>
    </reaction>
</comment>
<evidence type="ECO:0000313" key="8">
    <source>
        <dbReference type="EMBL" id="AIM50763.1"/>
    </source>
</evidence>
<comment type="function">
    <text evidence="5">Repairs 3'-OH/5'-PO4 nicks in duplex RNA or RNA:DNA hybrid in which the broken 3'-OH strand is RNA. The nick ligation reaction entails three nucleotidyl transfer steps. In the first step, the RNA ligase reacts with ATP in the absence of nucleic acid to form a covalent ligase-AMP intermediate and release pyrophosphate. In step 2, the ligase-AMP binds to the nicked duplex nucleic acid and transfers the adenylate to the 5'-PO4 terminus to form an adenylylated nicked intermediate. In step 3, the RNA ligase directs the attack of the nick 3'-OH on the 5'-phosphoanhydride linkage, resulting in a repaired 3' - 5' phosphodiester and release of AMP.</text>
</comment>
<keyword evidence="2 5" id="KW-0547">Nucleotide-binding</keyword>
<feature type="binding site" evidence="5">
    <location>
        <position position="40"/>
    </location>
    <ligand>
        <name>AMP</name>
        <dbReference type="ChEBI" id="CHEBI:456215"/>
    </ligand>
</feature>
<keyword evidence="9" id="KW-1185">Reference proteome</keyword>
<evidence type="ECO:0000259" key="7">
    <source>
        <dbReference type="Pfam" id="PF18043"/>
    </source>
</evidence>
<dbReference type="SUPFAM" id="SSF56091">
    <property type="entry name" value="DNA ligase/mRNA capping enzyme, catalytic domain"/>
    <property type="match status" value="1"/>
</dbReference>
<proteinExistence type="inferred from homology"/>
<evidence type="ECO:0000256" key="4">
    <source>
        <dbReference type="ARBA" id="ARBA00034038"/>
    </source>
</evidence>
<dbReference type="Proteomes" id="UP000029363">
    <property type="component" value="Segment"/>
</dbReference>
<comment type="domain">
    <text evidence="5">The adenylyltransferase domain in the N-terminus performs step 1 and step 3 reactions. The C-terminus domain is required for step 2 of the ligation pathway.</text>
</comment>
<feature type="domain" description="RNA ligase" evidence="6">
    <location>
        <begin position="29"/>
        <end position="226"/>
    </location>
</feature>